<dbReference type="STRING" id="4846.A0A367KU91"/>
<dbReference type="Proteomes" id="UP000253551">
    <property type="component" value="Unassembled WGS sequence"/>
</dbReference>
<evidence type="ECO:0000313" key="3">
    <source>
        <dbReference type="Proteomes" id="UP000253551"/>
    </source>
</evidence>
<gene>
    <name evidence="2" type="ORF">CU098_005317</name>
</gene>
<dbReference type="InterPro" id="IPR013176">
    <property type="entry name" value="Ccz1"/>
</dbReference>
<dbReference type="AlphaFoldDB" id="A0A367KU91"/>
<dbReference type="PANTHER" id="PTHR13056">
    <property type="entry name" value="VACUOLAR FUSION PROTEIN CCZ1 HOMOLOG-RELATED"/>
    <property type="match status" value="1"/>
</dbReference>
<feature type="region of interest" description="Disordered" evidence="1">
    <location>
        <begin position="212"/>
        <end position="248"/>
    </location>
</feature>
<dbReference type="OrthoDB" id="240546at2759"/>
<keyword evidence="3" id="KW-1185">Reference proteome</keyword>
<evidence type="ECO:0000256" key="1">
    <source>
        <dbReference type="SAM" id="MobiDB-lite"/>
    </source>
</evidence>
<dbReference type="PANTHER" id="PTHR13056:SF0">
    <property type="entry name" value="VACUOLAR FUSION PROTEIN CCZ1 HOMOLOG-RELATED"/>
    <property type="match status" value="1"/>
</dbReference>
<dbReference type="GO" id="GO:0016192">
    <property type="term" value="P:vesicle-mediated transport"/>
    <property type="evidence" value="ECO:0007669"/>
    <property type="project" value="InterPro"/>
</dbReference>
<name>A0A367KU91_RHIST</name>
<evidence type="ECO:0000313" key="2">
    <source>
        <dbReference type="EMBL" id="RCI05769.1"/>
    </source>
</evidence>
<accession>A0A367KU91</accession>
<dbReference type="EMBL" id="PJQM01000307">
    <property type="protein sequence ID" value="RCI05769.1"/>
    <property type="molecule type" value="Genomic_DNA"/>
</dbReference>
<sequence>MCVELGIQRKQIKDAKGKEKLVTEYLDSELNDKALEAVLKIGYEQFKLLNGTFSSLLYGDSPSEPSRQRTRALMHTIEEFFSEWIWKWDFDRLDIMCFTAVFNGVPVQPILRSHYLRIHALDEAIKHQFEQHISHVFVLNEGALVYRSPGLMIQDVCALMKFVLKKVEKHTKAEKRKQLDLELLQPPQTKMSTVKQFTKSLSQSHILSYFSSGGSKSTDTSSSTVSDSTLPSALDIPTAPSSPQGSVVPEIHANQGSYLTGLVESVAIGMNGEERPVTKSDLVRVYIQSGDQETEEQTRLAEYYLLIYKHKSNLVWSFLLPEEAASKALLLDPMFYTNLEQFMYQEKLQDLTDIIRENIANVQEKSLNLGKNYKCFYYDNTTLNIKSTMIDPRSTSSHPKERKAAIQVTHDMLLQMLDVREDFERMPRTSEVYTRSTANHWVAGNRLYNALSSSSDDLIKDEDYTEIYLIAAKKDTSLAEVEDTLKKMSSTLLETMHLEQ</sequence>
<dbReference type="GO" id="GO:0035658">
    <property type="term" value="C:Mon1-Ccz1 complex"/>
    <property type="evidence" value="ECO:0007669"/>
    <property type="project" value="InterPro"/>
</dbReference>
<evidence type="ECO:0008006" key="4">
    <source>
        <dbReference type="Google" id="ProtNLM"/>
    </source>
</evidence>
<proteinExistence type="predicted"/>
<reference evidence="2 3" key="1">
    <citation type="journal article" date="2018" name="G3 (Bethesda)">
        <title>Phylogenetic and Phylogenomic Definition of Rhizopus Species.</title>
        <authorList>
            <person name="Gryganskyi A.P."/>
            <person name="Golan J."/>
            <person name="Dolatabadi S."/>
            <person name="Mondo S."/>
            <person name="Robb S."/>
            <person name="Idnurm A."/>
            <person name="Muszewska A."/>
            <person name="Steczkiewicz K."/>
            <person name="Masonjones S."/>
            <person name="Liao H.L."/>
            <person name="Gajdeczka M.T."/>
            <person name="Anike F."/>
            <person name="Vuek A."/>
            <person name="Anishchenko I.M."/>
            <person name="Voigt K."/>
            <person name="de Hoog G.S."/>
            <person name="Smith M.E."/>
            <person name="Heitman J."/>
            <person name="Vilgalys R."/>
            <person name="Stajich J.E."/>
        </authorList>
    </citation>
    <scope>NUCLEOTIDE SEQUENCE [LARGE SCALE GENOMIC DNA]</scope>
    <source>
        <strain evidence="2 3">LSU 92-RS-03</strain>
    </source>
</reference>
<comment type="caution">
    <text evidence="2">The sequence shown here is derived from an EMBL/GenBank/DDBJ whole genome shotgun (WGS) entry which is preliminary data.</text>
</comment>
<protein>
    <recommendedName>
        <fullName evidence="4">CCZ1/INTU/HSP4 first Longin domain-containing protein</fullName>
    </recommendedName>
</protein>
<feature type="compositionally biased region" description="Low complexity" evidence="1">
    <location>
        <begin position="212"/>
        <end position="229"/>
    </location>
</feature>
<organism evidence="2 3">
    <name type="scientific">Rhizopus stolonifer</name>
    <name type="common">Rhizopus nigricans</name>
    <dbReference type="NCBI Taxonomy" id="4846"/>
    <lineage>
        <taxon>Eukaryota</taxon>
        <taxon>Fungi</taxon>
        <taxon>Fungi incertae sedis</taxon>
        <taxon>Mucoromycota</taxon>
        <taxon>Mucoromycotina</taxon>
        <taxon>Mucoromycetes</taxon>
        <taxon>Mucorales</taxon>
        <taxon>Mucorineae</taxon>
        <taxon>Rhizopodaceae</taxon>
        <taxon>Rhizopus</taxon>
    </lineage>
</organism>